<reference evidence="1" key="2">
    <citation type="submission" date="2020-05" db="UniProtKB">
        <authorList>
            <consortium name="EnsemblMetazoa"/>
        </authorList>
    </citation>
    <scope>IDENTIFICATION</scope>
    <source>
        <strain evidence="1">A-37</strain>
    </source>
</reference>
<dbReference type="AlphaFoldDB" id="A0A182MQF9"/>
<dbReference type="EnsemblMetazoa" id="ACUA023810-RA">
    <property type="protein sequence ID" value="ACUA023810-PA"/>
    <property type="gene ID" value="ACUA023810"/>
</dbReference>
<dbReference type="VEuPathDB" id="VectorBase:ACUA023810"/>
<protein>
    <submittedName>
        <fullName evidence="1">Uncharacterized protein</fullName>
    </submittedName>
</protein>
<keyword evidence="2" id="KW-1185">Reference proteome</keyword>
<evidence type="ECO:0000313" key="1">
    <source>
        <dbReference type="EnsemblMetazoa" id="ACUA023810-PA"/>
    </source>
</evidence>
<dbReference type="Proteomes" id="UP000075883">
    <property type="component" value="Unassembled WGS sequence"/>
</dbReference>
<name>A0A182MQF9_9DIPT</name>
<accession>A0A182MQF9</accession>
<dbReference type="EMBL" id="AXCM01000077">
    <property type="status" value="NOT_ANNOTATED_CDS"/>
    <property type="molecule type" value="Genomic_DNA"/>
</dbReference>
<sequence>MMIDSNTTGCTTFGWAPLGNTGSTSRGNKYSSHFELLAQLGIRVESVGCIADSNRTAASRRTHVAMAVTGTATSSGHNQIPSDKGDVVVEEDANVQVPGEDEEEDTTAGWVCMERGDSIGCIAVLLELGDDDDDDDDGNGGDVVDITAFTDVNILFQLIFTRLRGGPIGGICWVASARYASFSRCGWVATMFFQPTVSTTSVA</sequence>
<evidence type="ECO:0000313" key="2">
    <source>
        <dbReference type="Proteomes" id="UP000075883"/>
    </source>
</evidence>
<proteinExistence type="predicted"/>
<reference evidence="2" key="1">
    <citation type="submission" date="2013-09" db="EMBL/GenBank/DDBJ databases">
        <title>The Genome Sequence of Anopheles culicifacies species A.</title>
        <authorList>
            <consortium name="The Broad Institute Genomics Platform"/>
            <person name="Neafsey D.E."/>
            <person name="Besansky N."/>
            <person name="Howell P."/>
            <person name="Walton C."/>
            <person name="Young S.K."/>
            <person name="Zeng Q."/>
            <person name="Gargeya S."/>
            <person name="Fitzgerald M."/>
            <person name="Haas B."/>
            <person name="Abouelleil A."/>
            <person name="Allen A.W."/>
            <person name="Alvarado L."/>
            <person name="Arachchi H.M."/>
            <person name="Berlin A.M."/>
            <person name="Chapman S.B."/>
            <person name="Gainer-Dewar J."/>
            <person name="Goldberg J."/>
            <person name="Griggs A."/>
            <person name="Gujja S."/>
            <person name="Hansen M."/>
            <person name="Howarth C."/>
            <person name="Imamovic A."/>
            <person name="Ireland A."/>
            <person name="Larimer J."/>
            <person name="McCowan C."/>
            <person name="Murphy C."/>
            <person name="Pearson M."/>
            <person name="Poon T.W."/>
            <person name="Priest M."/>
            <person name="Roberts A."/>
            <person name="Saif S."/>
            <person name="Shea T."/>
            <person name="Sisk P."/>
            <person name="Sykes S."/>
            <person name="Wortman J."/>
            <person name="Nusbaum C."/>
            <person name="Birren B."/>
        </authorList>
    </citation>
    <scope>NUCLEOTIDE SEQUENCE [LARGE SCALE GENOMIC DNA]</scope>
    <source>
        <strain evidence="2">A-37</strain>
    </source>
</reference>
<organism evidence="1 2">
    <name type="scientific">Anopheles culicifacies</name>
    <dbReference type="NCBI Taxonomy" id="139723"/>
    <lineage>
        <taxon>Eukaryota</taxon>
        <taxon>Metazoa</taxon>
        <taxon>Ecdysozoa</taxon>
        <taxon>Arthropoda</taxon>
        <taxon>Hexapoda</taxon>
        <taxon>Insecta</taxon>
        <taxon>Pterygota</taxon>
        <taxon>Neoptera</taxon>
        <taxon>Endopterygota</taxon>
        <taxon>Diptera</taxon>
        <taxon>Nematocera</taxon>
        <taxon>Culicoidea</taxon>
        <taxon>Culicidae</taxon>
        <taxon>Anophelinae</taxon>
        <taxon>Anopheles</taxon>
        <taxon>culicifacies species complex</taxon>
    </lineage>
</organism>